<keyword evidence="4" id="KW-1185">Reference proteome</keyword>
<sequence length="840" mass="97870">MNVQTSVLSQFLELSTEEVCHTISATFMTSQSSLIVILFVNSEQQIITKSGTNPQQMHELLQIISLYLQPDSKLKFHFRNSTFNIFLHCAQSILQQFTHPHSVYIDFVLITSEIIILSDIQQALQLERLFAYDQQKYFISVNSLDLNSFCSQILNLNPQLILLNDSEFYDKIGFVSSSIEFGNEYSEIIQVQKTIGSESHLKRIRIMSRIFIRHSPLHQIINQKIQRDNEDQCLKHRIVKVKQESENNCEQTIEFQQTEYQKENEVFKDAISKNQDNSALNNTKINNKPILTQNEQYIEKQNKVDEIIQKQSFEHSNLHQQITQPESDFSHLSQNSMNNTMQSNNTNVSQHINNSSQMDSITYNNVLNMMNLIEKQYVILPRQNNLQKIIDDIISFRPWLLTLSVKQQMKHIGILSLFTLYDKTHIDINLFEQSCYTHKINQNIHKLKLPTDTITIINGIYVKDSFITDYLVSQYKKVNLNNNINSIQEQQKLYSCCINRDIFNNQPDIIQKQIKEILATIQQQFVIIPYQNIVDLISEITQLHPEIKLLTLDKVKSEIGLISVYDLNQNVSIDVGQLKKFCLQGLIAFQTEEISLKCNSGNILTSLINGVFIKNSRITQLIGQSLRKQMQQTQNSQDKQNIQILLLQQLDQKENSKSLQQTQSNCVEQYQNSRNITQQQFPQYINNKPLVQNINKIIDMMTLIQQYFVVLPTLHNFSETINGILCAEPQLKNQVIETQIKEIGLLTFNDLTEVVHINKRLLNNSMSNKVVEPYLEYILFTYNVNQYKQQKQVFNGIFVKDSRIVNYINNLNTEKNIINQEQESLEQQSENNQENQWTDI</sequence>
<feature type="coiled-coil region" evidence="1">
    <location>
        <begin position="808"/>
        <end position="835"/>
    </location>
</feature>
<name>A0AA86RFU5_9EUKA</name>
<gene>
    <name evidence="2" type="ORF">HINF_LOCUS61558</name>
    <name evidence="3" type="ORF">HINF_LOCUS70432</name>
</gene>
<protein>
    <submittedName>
        <fullName evidence="3">Hypothetical_protein</fullName>
    </submittedName>
</protein>
<proteinExistence type="predicted"/>
<dbReference type="Proteomes" id="UP001642409">
    <property type="component" value="Unassembled WGS sequence"/>
</dbReference>
<keyword evidence="1" id="KW-0175">Coiled coil</keyword>
<evidence type="ECO:0000313" key="4">
    <source>
        <dbReference type="Proteomes" id="UP001642409"/>
    </source>
</evidence>
<dbReference type="EMBL" id="CATOUU010001128">
    <property type="protein sequence ID" value="CAI9973913.1"/>
    <property type="molecule type" value="Genomic_DNA"/>
</dbReference>
<evidence type="ECO:0000313" key="2">
    <source>
        <dbReference type="EMBL" id="CAI9973913.1"/>
    </source>
</evidence>
<evidence type="ECO:0000256" key="1">
    <source>
        <dbReference type="SAM" id="Coils"/>
    </source>
</evidence>
<accession>A0AA86RFU5</accession>
<reference evidence="3 4" key="2">
    <citation type="submission" date="2024-07" db="EMBL/GenBank/DDBJ databases">
        <authorList>
            <person name="Akdeniz Z."/>
        </authorList>
    </citation>
    <scope>NUCLEOTIDE SEQUENCE [LARGE SCALE GENOMIC DNA]</scope>
</reference>
<organism evidence="2">
    <name type="scientific">Hexamita inflata</name>
    <dbReference type="NCBI Taxonomy" id="28002"/>
    <lineage>
        <taxon>Eukaryota</taxon>
        <taxon>Metamonada</taxon>
        <taxon>Diplomonadida</taxon>
        <taxon>Hexamitidae</taxon>
        <taxon>Hexamitinae</taxon>
        <taxon>Hexamita</taxon>
    </lineage>
</organism>
<evidence type="ECO:0000313" key="3">
    <source>
        <dbReference type="EMBL" id="CAL6100176.1"/>
    </source>
</evidence>
<dbReference type="AlphaFoldDB" id="A0AA86RFU5"/>
<dbReference type="EMBL" id="CAXDID020000527">
    <property type="protein sequence ID" value="CAL6100176.1"/>
    <property type="molecule type" value="Genomic_DNA"/>
</dbReference>
<comment type="caution">
    <text evidence="2">The sequence shown here is derived from an EMBL/GenBank/DDBJ whole genome shotgun (WGS) entry which is preliminary data.</text>
</comment>
<reference evidence="2" key="1">
    <citation type="submission" date="2023-06" db="EMBL/GenBank/DDBJ databases">
        <authorList>
            <person name="Kurt Z."/>
        </authorList>
    </citation>
    <scope>NUCLEOTIDE SEQUENCE</scope>
</reference>